<dbReference type="FunFam" id="3.40.30.10:FF:000045">
    <property type="entry name" value="Disulfide-isomerase A3"/>
    <property type="match status" value="1"/>
</dbReference>
<name>A0A9Q0N4Y2_9DIPT</name>
<dbReference type="CDD" id="cd02997">
    <property type="entry name" value="PDI_a_PDIR"/>
    <property type="match status" value="1"/>
</dbReference>
<keyword evidence="5 13" id="KW-0732">Signal</keyword>
<dbReference type="OrthoDB" id="427280at2759"/>
<evidence type="ECO:0000256" key="4">
    <source>
        <dbReference type="ARBA" id="ARBA00012723"/>
    </source>
</evidence>
<feature type="disulfide bond" description="Redox-active" evidence="11">
    <location>
        <begin position="50"/>
        <end position="53"/>
    </location>
</feature>
<dbReference type="EC" id="5.3.4.1" evidence="4 13"/>
<dbReference type="InterPro" id="IPR036249">
    <property type="entry name" value="Thioredoxin-like_sf"/>
</dbReference>
<reference evidence="15" key="1">
    <citation type="submission" date="2022-07" db="EMBL/GenBank/DDBJ databases">
        <authorList>
            <person name="Trinca V."/>
            <person name="Uliana J.V.C."/>
            <person name="Torres T.T."/>
            <person name="Ward R.J."/>
            <person name="Monesi N."/>
        </authorList>
    </citation>
    <scope>NUCLEOTIDE SEQUENCE</scope>
    <source>
        <strain evidence="15">HSMRA1968</strain>
        <tissue evidence="15">Whole embryos</tissue>
    </source>
</reference>
<dbReference type="NCBIfam" id="TIGR01130">
    <property type="entry name" value="ER_PDI_fam"/>
    <property type="match status" value="1"/>
</dbReference>
<evidence type="ECO:0000256" key="11">
    <source>
        <dbReference type="PIRSR" id="PIRSR605792-51"/>
    </source>
</evidence>
<dbReference type="PROSITE" id="PS51352">
    <property type="entry name" value="THIOREDOXIN_2"/>
    <property type="match status" value="2"/>
</dbReference>
<evidence type="ECO:0000256" key="10">
    <source>
        <dbReference type="ARBA" id="ARBA00023284"/>
    </source>
</evidence>
<dbReference type="PROSITE" id="PS00194">
    <property type="entry name" value="THIOREDOXIN_1"/>
    <property type="match status" value="2"/>
</dbReference>
<dbReference type="InterPro" id="IPR005788">
    <property type="entry name" value="PDI_thioredoxin-like_dom"/>
</dbReference>
<comment type="catalytic activity">
    <reaction evidence="1 13">
        <text>Catalyzes the rearrangement of -S-S- bonds in proteins.</text>
        <dbReference type="EC" id="5.3.4.1"/>
    </reaction>
</comment>
<dbReference type="SUPFAM" id="SSF52833">
    <property type="entry name" value="Thioredoxin-like"/>
    <property type="match status" value="4"/>
</dbReference>
<evidence type="ECO:0000256" key="13">
    <source>
        <dbReference type="RuleBase" id="RU361130"/>
    </source>
</evidence>
<evidence type="ECO:0000256" key="2">
    <source>
        <dbReference type="ARBA" id="ARBA00004319"/>
    </source>
</evidence>
<feature type="domain" description="Thioredoxin" evidence="14">
    <location>
        <begin position="1"/>
        <end position="130"/>
    </location>
</feature>
<dbReference type="FunFam" id="3.40.30.10:FF:000017">
    <property type="entry name" value="Protein disulfide-isomerase A4"/>
    <property type="match status" value="1"/>
</dbReference>
<evidence type="ECO:0000313" key="15">
    <source>
        <dbReference type="EMBL" id="KAJ6643166.1"/>
    </source>
</evidence>
<comment type="subcellular location">
    <subcellularLocation>
        <location evidence="2">Endoplasmic reticulum lumen</location>
    </subcellularLocation>
</comment>
<dbReference type="InterPro" id="IPR005792">
    <property type="entry name" value="Prot_disulphide_isomerase"/>
</dbReference>
<dbReference type="GO" id="GO:0003756">
    <property type="term" value="F:protein disulfide isomerase activity"/>
    <property type="evidence" value="ECO:0007669"/>
    <property type="project" value="UniProtKB-EC"/>
</dbReference>
<dbReference type="GO" id="GO:0005788">
    <property type="term" value="C:endoplasmic reticulum lumen"/>
    <property type="evidence" value="ECO:0007669"/>
    <property type="project" value="UniProtKB-SubCell"/>
</dbReference>
<keyword evidence="16" id="KW-1185">Reference proteome</keyword>
<dbReference type="Proteomes" id="UP001151699">
    <property type="component" value="Chromosome B"/>
</dbReference>
<dbReference type="Gene3D" id="3.40.30.10">
    <property type="entry name" value="Glutaredoxin"/>
    <property type="match status" value="4"/>
</dbReference>
<evidence type="ECO:0000256" key="5">
    <source>
        <dbReference type="ARBA" id="ARBA00022729"/>
    </source>
</evidence>
<accession>A0A9Q0N4Y2</accession>
<keyword evidence="7" id="KW-0256">Endoplasmic reticulum</keyword>
<dbReference type="InterPro" id="IPR046374">
    <property type="entry name" value="PDI_a_PDIR"/>
</dbReference>
<dbReference type="CDD" id="cd03073">
    <property type="entry name" value="PDI_b'_ERp72_ERp57"/>
    <property type="match status" value="1"/>
</dbReference>
<evidence type="ECO:0000256" key="8">
    <source>
        <dbReference type="ARBA" id="ARBA00023157"/>
    </source>
</evidence>
<dbReference type="EMBL" id="WJQU01000002">
    <property type="protein sequence ID" value="KAJ6643166.1"/>
    <property type="molecule type" value="Genomic_DNA"/>
</dbReference>
<feature type="signal peptide" evidence="13">
    <location>
        <begin position="1"/>
        <end position="18"/>
    </location>
</feature>
<dbReference type="CDD" id="cd02995">
    <property type="entry name" value="PDI_a_PDI_a'_C"/>
    <property type="match status" value="1"/>
</dbReference>
<dbReference type="GO" id="GO:0034976">
    <property type="term" value="P:response to endoplasmic reticulum stress"/>
    <property type="evidence" value="ECO:0007669"/>
    <property type="project" value="TreeGrafter"/>
</dbReference>
<dbReference type="FunFam" id="3.40.30.10:FF:000303">
    <property type="entry name" value="Protein disulfide-isomerase"/>
    <property type="match status" value="1"/>
</dbReference>
<comment type="similarity">
    <text evidence="3 12">Belongs to the protein disulfide isomerase family.</text>
</comment>
<dbReference type="InterPro" id="IPR013766">
    <property type="entry name" value="Thioredoxin_domain"/>
</dbReference>
<feature type="domain" description="Thioredoxin" evidence="14">
    <location>
        <begin position="342"/>
        <end position="470"/>
    </location>
</feature>
<dbReference type="InterPro" id="IPR017937">
    <property type="entry name" value="Thioredoxin_CS"/>
</dbReference>
<proteinExistence type="inferred from homology"/>
<comment type="caution">
    <text evidence="15">The sequence shown here is derived from an EMBL/GenBank/DDBJ whole genome shotgun (WGS) entry which is preliminary data.</text>
</comment>
<dbReference type="AlphaFoldDB" id="A0A9Q0N4Y2"/>
<keyword evidence="6" id="KW-0677">Repeat</keyword>
<evidence type="ECO:0000256" key="12">
    <source>
        <dbReference type="RuleBase" id="RU004208"/>
    </source>
</evidence>
<evidence type="ECO:0000256" key="3">
    <source>
        <dbReference type="ARBA" id="ARBA00006347"/>
    </source>
</evidence>
<dbReference type="PANTHER" id="PTHR18929">
    <property type="entry name" value="PROTEIN DISULFIDE ISOMERASE"/>
    <property type="match status" value="1"/>
</dbReference>
<evidence type="ECO:0000313" key="16">
    <source>
        <dbReference type="Proteomes" id="UP001151699"/>
    </source>
</evidence>
<dbReference type="Pfam" id="PF00085">
    <property type="entry name" value="Thioredoxin"/>
    <property type="match status" value="2"/>
</dbReference>
<evidence type="ECO:0000256" key="9">
    <source>
        <dbReference type="ARBA" id="ARBA00023235"/>
    </source>
</evidence>
<dbReference type="PANTHER" id="PTHR18929:SF132">
    <property type="entry name" value="PROTEIN DISULFIDE-ISOMERASE A3"/>
    <property type="match status" value="1"/>
</dbReference>
<evidence type="ECO:0000256" key="7">
    <source>
        <dbReference type="ARBA" id="ARBA00022824"/>
    </source>
</evidence>
<organism evidence="15 16">
    <name type="scientific">Pseudolycoriella hygida</name>
    <dbReference type="NCBI Taxonomy" id="35572"/>
    <lineage>
        <taxon>Eukaryota</taxon>
        <taxon>Metazoa</taxon>
        <taxon>Ecdysozoa</taxon>
        <taxon>Arthropoda</taxon>
        <taxon>Hexapoda</taxon>
        <taxon>Insecta</taxon>
        <taxon>Pterygota</taxon>
        <taxon>Neoptera</taxon>
        <taxon>Endopterygota</taxon>
        <taxon>Diptera</taxon>
        <taxon>Nematocera</taxon>
        <taxon>Sciaroidea</taxon>
        <taxon>Sciaridae</taxon>
        <taxon>Pseudolycoriella</taxon>
    </lineage>
</organism>
<feature type="disulfide bond" description="Redox-active" evidence="11">
    <location>
        <begin position="392"/>
        <end position="395"/>
    </location>
</feature>
<keyword evidence="8 11" id="KW-1015">Disulfide bond</keyword>
<sequence>MNTQVIVFFLVIVGSAFAGEQDVLDLTDNDFQSRIAEIDTTLVMFYAPWCGHCKRLKPEYAKAAELLRDADSQIVLAKVDCTEGGKDTCSKFSVSGYPTLKIFKNGEVSQDYNGPREAAGIAKYMKAQTGPASKDLLTVDQIEEFLKAQETAVVGFFEKETDLKTVFLKYADKFREKLRFGHSSAADVLKNYKETNGIILFRAPQYHNKFESNSVTFKGTSLDELTTFVKDNYHGLVGHRTRDLAQDFKYPFVIAYYNVDYTKNPKGTNYWRNRILKVAKEYTGDYRFAISSKDDFQHELNEYGYDYTGEKPVVLARDKDNRKFIMTNEFSVENLQQFLVDLEEGNLEPYQKSEAIPESNDGPVKVAVAKNFDEVVTNNGKDTLVEFYAPWCGHCKKLTPVFEELGTKMADEDVAIVKLDATANDVPPQFEVRGFPTLFWLPKDSKDKPVKYDGGREIDDFIKYISAHASKELKSYDRSGKVKKTDKTEL</sequence>
<dbReference type="GO" id="GO:0006457">
    <property type="term" value="P:protein folding"/>
    <property type="evidence" value="ECO:0007669"/>
    <property type="project" value="TreeGrafter"/>
</dbReference>
<dbReference type="Pfam" id="PF13848">
    <property type="entry name" value="Thioredoxin_6"/>
    <property type="match status" value="1"/>
</dbReference>
<feature type="chain" id="PRO_5040546793" description="Protein disulfide-isomerase" evidence="13">
    <location>
        <begin position="19"/>
        <end position="490"/>
    </location>
</feature>
<keyword evidence="9 13" id="KW-0413">Isomerase</keyword>
<evidence type="ECO:0000256" key="6">
    <source>
        <dbReference type="ARBA" id="ARBA00022737"/>
    </source>
</evidence>
<evidence type="ECO:0000256" key="1">
    <source>
        <dbReference type="ARBA" id="ARBA00001182"/>
    </source>
</evidence>
<gene>
    <name evidence="15" type="primary">PDIA3_1</name>
    <name evidence="15" type="ORF">Bhyg_08122</name>
</gene>
<protein>
    <recommendedName>
        <fullName evidence="4 13">Protein disulfide-isomerase</fullName>
        <ecNumber evidence="4 13">5.3.4.1</ecNumber>
    </recommendedName>
</protein>
<evidence type="ECO:0000259" key="14">
    <source>
        <dbReference type="PROSITE" id="PS51352"/>
    </source>
</evidence>
<dbReference type="NCBIfam" id="TIGR01126">
    <property type="entry name" value="pdi_dom"/>
    <property type="match status" value="2"/>
</dbReference>
<dbReference type="PRINTS" id="PR00421">
    <property type="entry name" value="THIOREDOXIN"/>
</dbReference>
<dbReference type="FunFam" id="3.40.30.10:FF:000077">
    <property type="entry name" value="Protein disulfide-isomerase"/>
    <property type="match status" value="1"/>
</dbReference>
<keyword evidence="10 11" id="KW-0676">Redox-active center</keyword>